<protein>
    <submittedName>
        <fullName evidence="1">Uncharacterized protein</fullName>
    </submittedName>
</protein>
<reference evidence="1" key="1">
    <citation type="submission" date="2014-12" db="EMBL/GenBank/DDBJ databases">
        <title>Insight into the proteome of Arion vulgaris.</title>
        <authorList>
            <person name="Aradska J."/>
            <person name="Bulat T."/>
            <person name="Smidak R."/>
            <person name="Sarate P."/>
            <person name="Gangsoo J."/>
            <person name="Sialana F."/>
            <person name="Bilban M."/>
            <person name="Lubec G."/>
        </authorList>
    </citation>
    <scope>NUCLEOTIDE SEQUENCE</scope>
    <source>
        <tissue evidence="1">Skin</tissue>
    </source>
</reference>
<proteinExistence type="predicted"/>
<accession>A0A0B6XXA5</accession>
<name>A0A0B6XXA5_9EUPU</name>
<dbReference type="AlphaFoldDB" id="A0A0B6XXA5"/>
<evidence type="ECO:0000313" key="1">
    <source>
        <dbReference type="EMBL" id="CEK48697.1"/>
    </source>
</evidence>
<feature type="non-terminal residue" evidence="1">
    <location>
        <position position="1"/>
    </location>
</feature>
<sequence length="58" mass="6510">DLEVITTALKWLSKTPFNCVRIAIYAGVEDELEGHPLVESETLNSYYDNDCQKSSCTV</sequence>
<organism evidence="1">
    <name type="scientific">Arion vulgaris</name>
    <dbReference type="NCBI Taxonomy" id="1028688"/>
    <lineage>
        <taxon>Eukaryota</taxon>
        <taxon>Metazoa</taxon>
        <taxon>Spiralia</taxon>
        <taxon>Lophotrochozoa</taxon>
        <taxon>Mollusca</taxon>
        <taxon>Gastropoda</taxon>
        <taxon>Heterobranchia</taxon>
        <taxon>Euthyneura</taxon>
        <taxon>Panpulmonata</taxon>
        <taxon>Eupulmonata</taxon>
        <taxon>Stylommatophora</taxon>
        <taxon>Helicina</taxon>
        <taxon>Arionoidea</taxon>
        <taxon>Arionidae</taxon>
        <taxon>Arion</taxon>
    </lineage>
</organism>
<dbReference type="EMBL" id="HACG01001832">
    <property type="protein sequence ID" value="CEK48697.1"/>
    <property type="molecule type" value="Transcribed_RNA"/>
</dbReference>
<gene>
    <name evidence="1" type="primary">ORF4883</name>
</gene>